<dbReference type="GO" id="GO:0005737">
    <property type="term" value="C:cytoplasm"/>
    <property type="evidence" value="ECO:0007669"/>
    <property type="project" value="UniProtKB-SubCell"/>
</dbReference>
<evidence type="ECO:0000256" key="2">
    <source>
        <dbReference type="ARBA" id="ARBA00022490"/>
    </source>
</evidence>
<keyword evidence="14" id="KW-1185">Reference proteome</keyword>
<comment type="catalytic activity">
    <reaction evidence="8 10">
        <text>5-[(5-phospho-1-deoxy-D-ribulos-1-ylimino)methylamino]-1-(5-phospho-beta-D-ribosyl)imidazole-4-carboxamide + L-glutamine = D-erythro-1-(imidazol-4-yl)glycerol 3-phosphate + 5-amino-1-(5-phospho-beta-D-ribosyl)imidazole-4-carboxamide + L-glutamate + H(+)</text>
        <dbReference type="Rhea" id="RHEA:24793"/>
        <dbReference type="ChEBI" id="CHEBI:15378"/>
        <dbReference type="ChEBI" id="CHEBI:29985"/>
        <dbReference type="ChEBI" id="CHEBI:58278"/>
        <dbReference type="ChEBI" id="CHEBI:58359"/>
        <dbReference type="ChEBI" id="CHEBI:58475"/>
        <dbReference type="ChEBI" id="CHEBI:58525"/>
        <dbReference type="EC" id="4.3.2.10"/>
    </reaction>
</comment>
<dbReference type="Proteomes" id="UP000190896">
    <property type="component" value="Unassembled WGS sequence"/>
</dbReference>
<proteinExistence type="inferred from homology"/>
<dbReference type="Pfam" id="PF00117">
    <property type="entry name" value="GATase"/>
    <property type="match status" value="1"/>
</dbReference>
<evidence type="ECO:0000256" key="9">
    <source>
        <dbReference type="ARBA" id="ARBA00049534"/>
    </source>
</evidence>
<dbReference type="InterPro" id="IPR010139">
    <property type="entry name" value="Imidazole-glycPsynth_HisH"/>
</dbReference>
<comment type="catalytic activity">
    <reaction evidence="9 10">
        <text>L-glutamine + H2O = L-glutamate + NH4(+)</text>
        <dbReference type="Rhea" id="RHEA:15889"/>
        <dbReference type="ChEBI" id="CHEBI:15377"/>
        <dbReference type="ChEBI" id="CHEBI:28938"/>
        <dbReference type="ChEBI" id="CHEBI:29985"/>
        <dbReference type="ChEBI" id="CHEBI:58359"/>
        <dbReference type="EC" id="3.5.1.2"/>
    </reaction>
</comment>
<dbReference type="EMBL" id="MPRJ01000044">
    <property type="protein sequence ID" value="OOZ36328.1"/>
    <property type="molecule type" value="Genomic_DNA"/>
</dbReference>
<evidence type="ECO:0000313" key="13">
    <source>
        <dbReference type="EMBL" id="OOZ36328.1"/>
    </source>
</evidence>
<dbReference type="GO" id="GO:0000105">
    <property type="term" value="P:L-histidine biosynthetic process"/>
    <property type="evidence" value="ECO:0007669"/>
    <property type="project" value="UniProtKB-UniRule"/>
</dbReference>
<comment type="pathway">
    <text evidence="1 10">Amino-acid biosynthesis; L-histidine biosynthesis; L-histidine from 5-phospho-alpha-D-ribose 1-diphosphate: step 5/9.</text>
</comment>
<dbReference type="GO" id="GO:0016829">
    <property type="term" value="F:lyase activity"/>
    <property type="evidence" value="ECO:0007669"/>
    <property type="project" value="UniProtKB-KW"/>
</dbReference>
<dbReference type="GO" id="GO:0000107">
    <property type="term" value="F:imidazoleglycerol-phosphate synthase activity"/>
    <property type="evidence" value="ECO:0007669"/>
    <property type="project" value="UniProtKB-UniRule"/>
</dbReference>
<comment type="subunit">
    <text evidence="10">Heterodimer of HisH and HisF.</text>
</comment>
<name>A0A1T2KTZ1_9GAMM</name>
<reference evidence="13 14" key="1">
    <citation type="submission" date="2016-11" db="EMBL/GenBank/DDBJ databases">
        <title>Mixed transmission modes and dynamic genome evolution in an obligate animal-bacterial symbiosis.</title>
        <authorList>
            <person name="Russell S.L."/>
            <person name="Corbett-Detig R.B."/>
            <person name="Cavanaugh C.M."/>
        </authorList>
    </citation>
    <scope>NUCLEOTIDE SEQUENCE [LARGE SCALE GENOMIC DNA]</scope>
    <source>
        <strain evidence="13">Se-Cadez</strain>
    </source>
</reference>
<dbReference type="PANTHER" id="PTHR42701">
    <property type="entry name" value="IMIDAZOLE GLYCEROL PHOSPHATE SYNTHASE SUBUNIT HISH"/>
    <property type="match status" value="1"/>
</dbReference>
<feature type="domain" description="Glutamine amidotransferase" evidence="12">
    <location>
        <begin position="7"/>
        <end position="208"/>
    </location>
</feature>
<keyword evidence="7 10" id="KW-0456">Lyase</keyword>
<dbReference type="OrthoDB" id="9807137at2"/>
<evidence type="ECO:0000256" key="10">
    <source>
        <dbReference type="HAMAP-Rule" id="MF_00278"/>
    </source>
</evidence>
<dbReference type="PROSITE" id="PS51273">
    <property type="entry name" value="GATASE_TYPE_1"/>
    <property type="match status" value="1"/>
</dbReference>
<keyword evidence="2 10" id="KW-0963">Cytoplasm</keyword>
<evidence type="ECO:0000256" key="6">
    <source>
        <dbReference type="ARBA" id="ARBA00023102"/>
    </source>
</evidence>
<evidence type="ECO:0000313" key="14">
    <source>
        <dbReference type="Proteomes" id="UP000190896"/>
    </source>
</evidence>
<dbReference type="HAMAP" id="MF_00278">
    <property type="entry name" value="HisH"/>
    <property type="match status" value="1"/>
</dbReference>
<dbReference type="SUPFAM" id="SSF52317">
    <property type="entry name" value="Class I glutamine amidotransferase-like"/>
    <property type="match status" value="1"/>
</dbReference>
<dbReference type="GO" id="GO:0004359">
    <property type="term" value="F:glutaminase activity"/>
    <property type="evidence" value="ECO:0007669"/>
    <property type="project" value="UniProtKB-EC"/>
</dbReference>
<dbReference type="InterPro" id="IPR029062">
    <property type="entry name" value="Class_I_gatase-like"/>
</dbReference>
<dbReference type="RefSeq" id="WP_078487324.1">
    <property type="nucleotide sequence ID" value="NZ_MPRJ01000044.1"/>
</dbReference>
<evidence type="ECO:0000259" key="12">
    <source>
        <dbReference type="Pfam" id="PF00117"/>
    </source>
</evidence>
<dbReference type="UniPathway" id="UPA00031">
    <property type="reaction ID" value="UER00010"/>
</dbReference>
<feature type="active site" evidence="10 11">
    <location>
        <position position="195"/>
    </location>
</feature>
<evidence type="ECO:0000256" key="3">
    <source>
        <dbReference type="ARBA" id="ARBA00022605"/>
    </source>
</evidence>
<evidence type="ECO:0000256" key="11">
    <source>
        <dbReference type="PIRSR" id="PIRSR000495-1"/>
    </source>
</evidence>
<sequence length="213" mass="23505">MSKTIAVIDYGMGNLRSVSKAVGHVADAGDRVIVTDEPDKILSADRVVFPGQGAARDCMAAISDHHLNKAVLDAAHSKPFFGICMGLQVLMQFSEENDGADLLGLIPGHVTRFPDDHVVEGQHLKIPQMGWNRVHQESAHPLWEGIDQDSRFYFVHSYYVVPEDDSLVAGTTDYGVNFASVLARDNLFATQFHPEKSADAGLRLMKNFLNWNI</sequence>
<keyword evidence="4 10" id="KW-0378">Hydrolase</keyword>
<dbReference type="PIRSF" id="PIRSF000495">
    <property type="entry name" value="Amidotransf_hisH"/>
    <property type="match status" value="1"/>
</dbReference>
<comment type="function">
    <text evidence="10">IGPS catalyzes the conversion of PRFAR and glutamine to IGP, AICAR and glutamate. The HisH subunit catalyzes the hydrolysis of glutamine to glutamate and ammonia as part of the synthesis of IGP and AICAR. The resulting ammonia molecule is channeled to the active site of HisF.</text>
</comment>
<organism evidence="13 14">
    <name type="scientific">Solemya velesiana gill symbiont</name>
    <dbReference type="NCBI Taxonomy" id="1918948"/>
    <lineage>
        <taxon>Bacteria</taxon>
        <taxon>Pseudomonadati</taxon>
        <taxon>Pseudomonadota</taxon>
        <taxon>Gammaproteobacteria</taxon>
        <taxon>sulfur-oxidizing symbionts</taxon>
    </lineage>
</organism>
<evidence type="ECO:0000256" key="1">
    <source>
        <dbReference type="ARBA" id="ARBA00005091"/>
    </source>
</evidence>
<dbReference type="CDD" id="cd01748">
    <property type="entry name" value="GATase1_IGP_Synthase"/>
    <property type="match status" value="1"/>
</dbReference>
<accession>A0A1T2KTZ1</accession>
<dbReference type="PANTHER" id="PTHR42701:SF2">
    <property type="entry name" value="IMIDAZOLE GLYCEROL PHOSPHATE SYNTHASE SUBUNIT HISH 1"/>
    <property type="match status" value="1"/>
</dbReference>
<dbReference type="InterPro" id="IPR017926">
    <property type="entry name" value="GATASE"/>
</dbReference>
<keyword evidence="6 10" id="KW-0368">Histidine biosynthesis</keyword>
<evidence type="ECO:0000256" key="7">
    <source>
        <dbReference type="ARBA" id="ARBA00023239"/>
    </source>
</evidence>
<keyword evidence="5 10" id="KW-0315">Glutamine amidotransferase</keyword>
<evidence type="ECO:0000256" key="4">
    <source>
        <dbReference type="ARBA" id="ARBA00022801"/>
    </source>
</evidence>
<gene>
    <name evidence="10" type="primary">hisH</name>
    <name evidence="13" type="ORF">BOW51_07685</name>
</gene>
<evidence type="ECO:0000256" key="5">
    <source>
        <dbReference type="ARBA" id="ARBA00022962"/>
    </source>
</evidence>
<feature type="active site" evidence="10 11">
    <location>
        <position position="193"/>
    </location>
</feature>
<comment type="subcellular location">
    <subcellularLocation>
        <location evidence="10">Cytoplasm</location>
    </subcellularLocation>
</comment>
<protein>
    <recommendedName>
        <fullName evidence="10">Imidazole glycerol phosphate synthase subunit HisH</fullName>
        <ecNumber evidence="10">4.3.2.10</ecNumber>
    </recommendedName>
    <alternativeName>
        <fullName evidence="10">IGP synthase glutaminase subunit</fullName>
        <ecNumber evidence="10">3.5.1.2</ecNumber>
    </alternativeName>
    <alternativeName>
        <fullName evidence="10">IGP synthase subunit HisH</fullName>
    </alternativeName>
    <alternativeName>
        <fullName evidence="10">ImGP synthase subunit HisH</fullName>
        <shortName evidence="10">IGPS subunit HisH</shortName>
    </alternativeName>
</protein>
<dbReference type="EC" id="3.5.1.2" evidence="10"/>
<dbReference type="NCBIfam" id="TIGR01855">
    <property type="entry name" value="IMP_synth_hisH"/>
    <property type="match status" value="1"/>
</dbReference>
<dbReference type="EC" id="4.3.2.10" evidence="10"/>
<dbReference type="Gene3D" id="3.40.50.880">
    <property type="match status" value="1"/>
</dbReference>
<dbReference type="AlphaFoldDB" id="A0A1T2KTZ1"/>
<feature type="active site" description="Nucleophile" evidence="10 11">
    <location>
        <position position="84"/>
    </location>
</feature>
<keyword evidence="3 10" id="KW-0028">Amino-acid biosynthesis</keyword>
<comment type="caution">
    <text evidence="13">The sequence shown here is derived from an EMBL/GenBank/DDBJ whole genome shotgun (WGS) entry which is preliminary data.</text>
</comment>
<evidence type="ECO:0000256" key="8">
    <source>
        <dbReference type="ARBA" id="ARBA00047838"/>
    </source>
</evidence>